<organism evidence="12 13">
    <name type="scientific">Caenispirillum bisanense</name>
    <dbReference type="NCBI Taxonomy" id="414052"/>
    <lineage>
        <taxon>Bacteria</taxon>
        <taxon>Pseudomonadati</taxon>
        <taxon>Pseudomonadota</taxon>
        <taxon>Alphaproteobacteria</taxon>
        <taxon>Rhodospirillales</taxon>
        <taxon>Novispirillaceae</taxon>
        <taxon>Caenispirillum</taxon>
    </lineage>
</organism>
<evidence type="ECO:0000259" key="10">
    <source>
        <dbReference type="Pfam" id="PF01077"/>
    </source>
</evidence>
<evidence type="ECO:0000256" key="2">
    <source>
        <dbReference type="ARBA" id="ARBA00001966"/>
    </source>
</evidence>
<dbReference type="InterPro" id="IPR045854">
    <property type="entry name" value="NO2/SO3_Rdtase_4Fe4S_sf"/>
</dbReference>
<dbReference type="SUPFAM" id="SSF55124">
    <property type="entry name" value="Nitrite/Sulfite reductase N-terminal domain-like"/>
    <property type="match status" value="2"/>
</dbReference>
<evidence type="ECO:0000313" key="12">
    <source>
        <dbReference type="EMBL" id="SOD96863.1"/>
    </source>
</evidence>
<evidence type="ECO:0000256" key="8">
    <source>
        <dbReference type="ARBA" id="ARBA00023004"/>
    </source>
</evidence>
<dbReference type="GO" id="GO:0016002">
    <property type="term" value="F:sulfite reductase activity"/>
    <property type="evidence" value="ECO:0007669"/>
    <property type="project" value="TreeGrafter"/>
</dbReference>
<dbReference type="PROSITE" id="PS00365">
    <property type="entry name" value="NIR_SIR"/>
    <property type="match status" value="1"/>
</dbReference>
<keyword evidence="13" id="KW-1185">Reference proteome</keyword>
<evidence type="ECO:0000256" key="5">
    <source>
        <dbReference type="ARBA" id="ARBA00022617"/>
    </source>
</evidence>
<keyword evidence="5" id="KW-0349">Heme</keyword>
<feature type="domain" description="Nitrite/sulphite reductase 4Fe-4S" evidence="10">
    <location>
        <begin position="471"/>
        <end position="563"/>
    </location>
</feature>
<protein>
    <submittedName>
        <fullName evidence="12">Sulfite reductase (NADPH) beta subunit</fullName>
    </submittedName>
</protein>
<comment type="cofactor">
    <cofactor evidence="1">
        <name>siroheme</name>
        <dbReference type="ChEBI" id="CHEBI:60052"/>
    </cofactor>
</comment>
<dbReference type="GO" id="GO:0046872">
    <property type="term" value="F:metal ion binding"/>
    <property type="evidence" value="ECO:0007669"/>
    <property type="project" value="UniProtKB-KW"/>
</dbReference>
<keyword evidence="4" id="KW-0004">4Fe-4S</keyword>
<sequence>MAQERTKLSAVEAMKAESRGLRGTLAAELADTTAPFSEEAYQLLKFHGSYQGFDRDTATARKQQGLSKEYQLMVRAKIPGGRLTAAQYLALDALADPYADGSLRITTRQGIQFHGIVKGDLKATVRGINDALLTTLGACGDVVRNVVTHPAPIADAVHRRLEADAKAVSARFGWKSRAYHEIWLDGEPLPLDQDGAEEEDAVYGRTYLPRKFKIGLATPADNSIDVLTNDLAVIALFDGDQLQGYNLALGGGLGQTHNRADTFPRLATPIAFVGPDDLIRGIEAVIAVHREHGNRNDRKRARLKYVVEDKGATWVKAELDRFFGAPLEDARPTPAFQVPDHMGWHPQGDGRWYLGLPVSSGRIKDTETVRLRTALREVIAQFAIDPVLTPEQDILLSNIADDDRSRVEAVLRAHGVALAEDLPPLALTTLACPALPTCGLALAEAERVRDPFVAAIHDELASRGLGAERLSLRITGCPNGCARPSTAEIGLVGRTPGHYAIYVGGAVEGTRLNDKLLERVPQDAVPPTLGRLFGLWAAERQGREGFGDFALRVGLDRLKAAAEAAPAAAE</sequence>
<dbReference type="GO" id="GO:0000103">
    <property type="term" value="P:sulfate assimilation"/>
    <property type="evidence" value="ECO:0007669"/>
    <property type="project" value="TreeGrafter"/>
</dbReference>
<evidence type="ECO:0000256" key="7">
    <source>
        <dbReference type="ARBA" id="ARBA00023002"/>
    </source>
</evidence>
<dbReference type="OrthoDB" id="9803707at2"/>
<keyword evidence="6" id="KW-0479">Metal-binding</keyword>
<dbReference type="AlphaFoldDB" id="A0A286GMU5"/>
<dbReference type="RefSeq" id="WP_097279904.1">
    <property type="nucleotide sequence ID" value="NZ_OCNJ01000006.1"/>
</dbReference>
<dbReference type="InterPro" id="IPR005117">
    <property type="entry name" value="NiRdtase/SiRdtase_haem-b_fer"/>
</dbReference>
<dbReference type="GO" id="GO:0009337">
    <property type="term" value="C:sulfite reductase complex (NADPH)"/>
    <property type="evidence" value="ECO:0007669"/>
    <property type="project" value="TreeGrafter"/>
</dbReference>
<evidence type="ECO:0000259" key="11">
    <source>
        <dbReference type="Pfam" id="PF03460"/>
    </source>
</evidence>
<feature type="domain" description="Nitrite/sulphite reductase 4Fe-4S" evidence="10">
    <location>
        <begin position="176"/>
        <end position="321"/>
    </location>
</feature>
<keyword evidence="9" id="KW-0411">Iron-sulfur</keyword>
<dbReference type="PANTHER" id="PTHR11493">
    <property type="entry name" value="SULFITE REDUCTASE [NADPH] SUBUNIT BETA-RELATED"/>
    <property type="match status" value="1"/>
</dbReference>
<dbReference type="EMBL" id="OCNJ01000006">
    <property type="protein sequence ID" value="SOD96863.1"/>
    <property type="molecule type" value="Genomic_DNA"/>
</dbReference>
<dbReference type="Gene3D" id="3.90.480.10">
    <property type="entry name" value="Sulfite Reductase Hemoprotein,Domain 2"/>
    <property type="match status" value="1"/>
</dbReference>
<dbReference type="PANTHER" id="PTHR11493:SF47">
    <property type="entry name" value="SULFITE REDUCTASE [NADPH] SUBUNIT BETA"/>
    <property type="match status" value="1"/>
</dbReference>
<dbReference type="NCBIfam" id="NF010029">
    <property type="entry name" value="PRK13504.1"/>
    <property type="match status" value="1"/>
</dbReference>
<feature type="domain" description="Nitrite/Sulfite reductase ferredoxin-like" evidence="11">
    <location>
        <begin position="70"/>
        <end position="128"/>
    </location>
</feature>
<evidence type="ECO:0000256" key="6">
    <source>
        <dbReference type="ARBA" id="ARBA00022723"/>
    </source>
</evidence>
<dbReference type="Gene3D" id="3.90.480.20">
    <property type="match status" value="1"/>
</dbReference>
<dbReference type="Proteomes" id="UP000219621">
    <property type="component" value="Unassembled WGS sequence"/>
</dbReference>
<proteinExistence type="inferred from homology"/>
<dbReference type="Pfam" id="PF03460">
    <property type="entry name" value="NIR_SIR_ferr"/>
    <property type="match status" value="2"/>
</dbReference>
<evidence type="ECO:0000256" key="9">
    <source>
        <dbReference type="ARBA" id="ARBA00023014"/>
    </source>
</evidence>
<gene>
    <name evidence="12" type="ORF">SAMN05421508_106131</name>
</gene>
<name>A0A286GMU5_9PROT</name>
<dbReference type="SUPFAM" id="SSF56014">
    <property type="entry name" value="Nitrite and sulphite reductase 4Fe-4S domain-like"/>
    <property type="match status" value="2"/>
</dbReference>
<dbReference type="GO" id="GO:0020037">
    <property type="term" value="F:heme binding"/>
    <property type="evidence" value="ECO:0007669"/>
    <property type="project" value="InterPro"/>
</dbReference>
<dbReference type="InterPro" id="IPR036136">
    <property type="entry name" value="Nit/Sulf_reduc_fer-like_dom_sf"/>
</dbReference>
<evidence type="ECO:0000256" key="4">
    <source>
        <dbReference type="ARBA" id="ARBA00022485"/>
    </source>
</evidence>
<dbReference type="GO" id="GO:0051539">
    <property type="term" value="F:4 iron, 4 sulfur cluster binding"/>
    <property type="evidence" value="ECO:0007669"/>
    <property type="project" value="UniProtKB-KW"/>
</dbReference>
<dbReference type="GO" id="GO:0050311">
    <property type="term" value="F:sulfite reductase (ferredoxin) activity"/>
    <property type="evidence" value="ECO:0007669"/>
    <property type="project" value="TreeGrafter"/>
</dbReference>
<keyword evidence="7" id="KW-0560">Oxidoreductase</keyword>
<comment type="similarity">
    <text evidence="3">Belongs to the nitrite and sulfite reductase 4Fe-4S domain family.</text>
</comment>
<feature type="domain" description="Nitrite/Sulfite reductase ferredoxin-like" evidence="11">
    <location>
        <begin position="345"/>
        <end position="413"/>
    </location>
</feature>
<comment type="cofactor">
    <cofactor evidence="2">
        <name>[4Fe-4S] cluster</name>
        <dbReference type="ChEBI" id="CHEBI:49883"/>
    </cofactor>
</comment>
<keyword evidence="8" id="KW-0408">Iron</keyword>
<accession>A0A286GMU5</accession>
<dbReference type="InterPro" id="IPR045169">
    <property type="entry name" value="NO2/SO3_Rdtase_4Fe4S_prot"/>
</dbReference>
<dbReference type="Pfam" id="PF01077">
    <property type="entry name" value="NIR_SIR"/>
    <property type="match status" value="2"/>
</dbReference>
<dbReference type="PRINTS" id="PR00397">
    <property type="entry name" value="SIROHAEM"/>
</dbReference>
<reference evidence="12 13" key="1">
    <citation type="submission" date="2017-09" db="EMBL/GenBank/DDBJ databases">
        <authorList>
            <person name="Ehlers B."/>
            <person name="Leendertz F.H."/>
        </authorList>
    </citation>
    <scope>NUCLEOTIDE SEQUENCE [LARGE SCALE GENOMIC DNA]</scope>
    <source>
        <strain evidence="12 13">USBA 140</strain>
    </source>
</reference>
<dbReference type="Gene3D" id="3.30.413.10">
    <property type="entry name" value="Sulfite Reductase Hemoprotein, domain 1"/>
    <property type="match status" value="2"/>
</dbReference>
<dbReference type="InterPro" id="IPR006066">
    <property type="entry name" value="NO2/SO3_Rdtase_FeS/sirohaem_BS"/>
</dbReference>
<evidence type="ECO:0000256" key="3">
    <source>
        <dbReference type="ARBA" id="ARBA00010429"/>
    </source>
</evidence>
<dbReference type="InterPro" id="IPR006067">
    <property type="entry name" value="NO2/SO3_Rdtase_4Fe4S_dom"/>
</dbReference>
<evidence type="ECO:0000256" key="1">
    <source>
        <dbReference type="ARBA" id="ARBA00001929"/>
    </source>
</evidence>
<evidence type="ECO:0000313" key="13">
    <source>
        <dbReference type="Proteomes" id="UP000219621"/>
    </source>
</evidence>